<keyword evidence="8" id="KW-1185">Reference proteome</keyword>
<dbReference type="PANTHER" id="PTHR43520:SF8">
    <property type="entry name" value="P-TYPE CU(+) TRANSPORTER"/>
    <property type="match status" value="1"/>
</dbReference>
<dbReference type="InterPro" id="IPR036412">
    <property type="entry name" value="HAD-like_sf"/>
</dbReference>
<evidence type="ECO:0000256" key="2">
    <source>
        <dbReference type="ARBA" id="ARBA00022692"/>
    </source>
</evidence>
<dbReference type="SFLD" id="SFLDS00003">
    <property type="entry name" value="Haloacid_Dehalogenase"/>
    <property type="match status" value="1"/>
</dbReference>
<evidence type="ECO:0000256" key="1">
    <source>
        <dbReference type="ARBA" id="ARBA00004370"/>
    </source>
</evidence>
<protein>
    <submittedName>
        <fullName evidence="7">HAD-like domain-containing protein</fullName>
    </submittedName>
</protein>
<dbReference type="InterPro" id="IPR023299">
    <property type="entry name" value="ATPase_P-typ_cyto_dom_N"/>
</dbReference>
<evidence type="ECO:0000256" key="3">
    <source>
        <dbReference type="ARBA" id="ARBA00022967"/>
    </source>
</evidence>
<dbReference type="Pfam" id="PF00702">
    <property type="entry name" value="Hydrolase"/>
    <property type="match status" value="1"/>
</dbReference>
<dbReference type="OrthoDB" id="432719at2759"/>
<name>A0A8H8DL47_9FUNG</name>
<dbReference type="SUPFAM" id="SSF81660">
    <property type="entry name" value="Metal cation-transporting ATPase, ATP-binding domain N"/>
    <property type="match status" value="1"/>
</dbReference>
<gene>
    <name evidence="7" type="ORF">BJ554DRAFT_5384</name>
</gene>
<reference evidence="7 8" key="1">
    <citation type="journal article" name="Sci. Rep.">
        <title>Genome-scale phylogenetic analyses confirm Olpidium as the closest living zoosporic fungus to the non-flagellated, terrestrial fungi.</title>
        <authorList>
            <person name="Chang Y."/>
            <person name="Rochon D."/>
            <person name="Sekimoto S."/>
            <person name="Wang Y."/>
            <person name="Chovatia M."/>
            <person name="Sandor L."/>
            <person name="Salamov A."/>
            <person name="Grigoriev I.V."/>
            <person name="Stajich J.E."/>
            <person name="Spatafora J.W."/>
        </authorList>
    </citation>
    <scope>NUCLEOTIDE SEQUENCE [LARGE SCALE GENOMIC DNA]</scope>
    <source>
        <strain evidence="7">S191</strain>
    </source>
</reference>
<accession>A0A8H8DL47</accession>
<proteinExistence type="predicted"/>
<dbReference type="AlphaFoldDB" id="A0A8H8DL47"/>
<feature type="transmembrane region" description="Helical" evidence="6">
    <location>
        <begin position="386"/>
        <end position="406"/>
    </location>
</feature>
<keyword evidence="5 6" id="KW-0472">Membrane</keyword>
<sequence>MVGTGVGAQLGILIKGGAALQAGHGVTKVVFDKTGTLTKGKLAVSDVLMFVAGPDGLDAVPVEDLLHDQSRRGGRITSLKIPASTLLHSVGVAEQDSEHPLGKAITAHVRKLLGTSFLAGENIKFLAIPGQGIQCQVKLPPELHTRPIHVRVGNLAYIRDQQRVTVPASAVALLKRHSAEGKTVVLYAVERELAAIACLSDAPRREAKEVVKELRRMGMGTAMITGDQELTARAIARAVGITEVYAGVSPRGKTEILKRLMVGLPGLPDSGKAEGQPSAARNAKPEKIAFVGDGVNDSPALALADCGIAVSSGADVAMESADIVLVARRHGEAEDALADVVVALDLSRAIFRRIRWNFAWALVYNAVFIPVAMGLFLPWGVTMHPMLAGAAMAFSSVSVVCSSLALRRYRKPAVPAAFPPAAAAAAGNGTEKAALLGTPETGDIFKSAALGAADGAAVPPPKRGGGGLLRRAAENAKALLCRWRRPPPNNARYKILPTSSPETR</sequence>
<dbReference type="GO" id="GO:0000166">
    <property type="term" value="F:nucleotide binding"/>
    <property type="evidence" value="ECO:0007669"/>
    <property type="project" value="InterPro"/>
</dbReference>
<evidence type="ECO:0000256" key="4">
    <source>
        <dbReference type="ARBA" id="ARBA00022989"/>
    </source>
</evidence>
<dbReference type="InterPro" id="IPR044492">
    <property type="entry name" value="P_typ_ATPase_HD_dom"/>
</dbReference>
<dbReference type="Proteomes" id="UP000673691">
    <property type="component" value="Unassembled WGS sequence"/>
</dbReference>
<dbReference type="GO" id="GO:0005507">
    <property type="term" value="F:copper ion binding"/>
    <property type="evidence" value="ECO:0007669"/>
    <property type="project" value="TreeGrafter"/>
</dbReference>
<keyword evidence="3" id="KW-1278">Translocase</keyword>
<keyword evidence="4 6" id="KW-1133">Transmembrane helix</keyword>
<dbReference type="Gene3D" id="3.40.50.1000">
    <property type="entry name" value="HAD superfamily/HAD-like"/>
    <property type="match status" value="1"/>
</dbReference>
<dbReference type="InterPro" id="IPR023214">
    <property type="entry name" value="HAD_sf"/>
</dbReference>
<feature type="transmembrane region" description="Helical" evidence="6">
    <location>
        <begin position="358"/>
        <end position="380"/>
    </location>
</feature>
<organism evidence="7 8">
    <name type="scientific">Olpidium bornovanus</name>
    <dbReference type="NCBI Taxonomy" id="278681"/>
    <lineage>
        <taxon>Eukaryota</taxon>
        <taxon>Fungi</taxon>
        <taxon>Fungi incertae sedis</taxon>
        <taxon>Olpidiomycota</taxon>
        <taxon>Olpidiomycotina</taxon>
        <taxon>Olpidiomycetes</taxon>
        <taxon>Olpidiales</taxon>
        <taxon>Olpidiaceae</taxon>
        <taxon>Olpidium</taxon>
    </lineage>
</organism>
<comment type="subcellular location">
    <subcellularLocation>
        <location evidence="1">Membrane</location>
    </subcellularLocation>
</comment>
<dbReference type="SFLD" id="SFLDG00002">
    <property type="entry name" value="C1.7:_P-type_atpase_like"/>
    <property type="match status" value="1"/>
</dbReference>
<evidence type="ECO:0000313" key="7">
    <source>
        <dbReference type="EMBL" id="KAG5462308.1"/>
    </source>
</evidence>
<comment type="caution">
    <text evidence="7">The sequence shown here is derived from an EMBL/GenBank/DDBJ whole genome shotgun (WGS) entry which is preliminary data.</text>
</comment>
<dbReference type="SFLD" id="SFLDF00027">
    <property type="entry name" value="p-type_atpase"/>
    <property type="match status" value="1"/>
</dbReference>
<evidence type="ECO:0000256" key="6">
    <source>
        <dbReference type="SAM" id="Phobius"/>
    </source>
</evidence>
<dbReference type="PROSITE" id="PS00154">
    <property type="entry name" value="ATPASE_E1_E2"/>
    <property type="match status" value="1"/>
</dbReference>
<dbReference type="PANTHER" id="PTHR43520">
    <property type="entry name" value="ATP7, ISOFORM B"/>
    <property type="match status" value="1"/>
</dbReference>
<dbReference type="GO" id="GO:0055070">
    <property type="term" value="P:copper ion homeostasis"/>
    <property type="evidence" value="ECO:0007669"/>
    <property type="project" value="TreeGrafter"/>
</dbReference>
<evidence type="ECO:0000256" key="5">
    <source>
        <dbReference type="ARBA" id="ARBA00023136"/>
    </source>
</evidence>
<dbReference type="PRINTS" id="PR00119">
    <property type="entry name" value="CATATPASE"/>
</dbReference>
<dbReference type="Gene3D" id="3.40.1110.10">
    <property type="entry name" value="Calcium-transporting ATPase, cytoplasmic domain N"/>
    <property type="match status" value="1"/>
</dbReference>
<evidence type="ECO:0000313" key="8">
    <source>
        <dbReference type="Proteomes" id="UP000673691"/>
    </source>
</evidence>
<dbReference type="InterPro" id="IPR018303">
    <property type="entry name" value="ATPase_P-typ_P_site"/>
</dbReference>
<dbReference type="EMBL" id="JAEFCI010002323">
    <property type="protein sequence ID" value="KAG5462308.1"/>
    <property type="molecule type" value="Genomic_DNA"/>
</dbReference>
<dbReference type="GO" id="GO:0043682">
    <property type="term" value="F:P-type divalent copper transporter activity"/>
    <property type="evidence" value="ECO:0007669"/>
    <property type="project" value="TreeGrafter"/>
</dbReference>
<dbReference type="GO" id="GO:0016020">
    <property type="term" value="C:membrane"/>
    <property type="evidence" value="ECO:0007669"/>
    <property type="project" value="UniProtKB-SubCell"/>
</dbReference>
<dbReference type="SUPFAM" id="SSF56784">
    <property type="entry name" value="HAD-like"/>
    <property type="match status" value="1"/>
</dbReference>
<keyword evidence="2 6" id="KW-0812">Transmembrane</keyword>